<protein>
    <submittedName>
        <fullName evidence="3">Putative membrane protein</fullName>
    </submittedName>
</protein>
<dbReference type="EMBL" id="AFJM02000057">
    <property type="protein sequence ID" value="EMM71126.1"/>
    <property type="molecule type" value="Genomic_DNA"/>
</dbReference>
<feature type="transmembrane region" description="Helical" evidence="1">
    <location>
        <begin position="101"/>
        <end position="122"/>
    </location>
</feature>
<dbReference type="Proteomes" id="UP000012101">
    <property type="component" value="Unassembled WGS sequence"/>
</dbReference>
<keyword evidence="1" id="KW-0812">Transmembrane</keyword>
<feature type="transmembrane region" description="Helical" evidence="1">
    <location>
        <begin position="201"/>
        <end position="221"/>
    </location>
</feature>
<gene>
    <name evidence="3" type="ORF">LEP1GSC038_0634</name>
</gene>
<accession>M6FWF2</accession>
<feature type="domain" description="Histidine kinase N-terminal 7TM region" evidence="2">
    <location>
        <begin position="20"/>
        <end position="223"/>
    </location>
</feature>
<evidence type="ECO:0000313" key="3">
    <source>
        <dbReference type="EMBL" id="EMM71126.1"/>
    </source>
</evidence>
<feature type="transmembrane region" description="Helical" evidence="1">
    <location>
        <begin position="38"/>
        <end position="58"/>
    </location>
</feature>
<dbReference type="AlphaFoldDB" id="M6FWF2"/>
<dbReference type="NCBIfam" id="NF047679">
    <property type="entry name" value="LIC10906_fam"/>
    <property type="match status" value="1"/>
</dbReference>
<organism evidence="3 4">
    <name type="scientific">Leptospira weilii str. 2006001855</name>
    <dbReference type="NCBI Taxonomy" id="996804"/>
    <lineage>
        <taxon>Bacteria</taxon>
        <taxon>Pseudomonadati</taxon>
        <taxon>Spirochaetota</taxon>
        <taxon>Spirochaetia</taxon>
        <taxon>Leptospirales</taxon>
        <taxon>Leptospiraceae</taxon>
        <taxon>Leptospira</taxon>
    </lineage>
</organism>
<proteinExistence type="predicted"/>
<evidence type="ECO:0000256" key="1">
    <source>
        <dbReference type="SAM" id="Phobius"/>
    </source>
</evidence>
<feature type="transmembrane region" description="Helical" evidence="1">
    <location>
        <begin position="70"/>
        <end position="89"/>
    </location>
</feature>
<dbReference type="InterPro" id="IPR031621">
    <property type="entry name" value="HisKA_7TM"/>
</dbReference>
<feature type="transmembrane region" description="Helical" evidence="1">
    <location>
        <begin position="134"/>
        <end position="154"/>
    </location>
</feature>
<evidence type="ECO:0000313" key="4">
    <source>
        <dbReference type="Proteomes" id="UP000012101"/>
    </source>
</evidence>
<feature type="transmembrane region" description="Helical" evidence="1">
    <location>
        <begin position="166"/>
        <end position="189"/>
    </location>
</feature>
<comment type="caution">
    <text evidence="3">The sequence shown here is derived from an EMBL/GenBank/DDBJ whole genome shotgun (WGS) entry which is preliminary data.</text>
</comment>
<feature type="transmembrane region" description="Helical" evidence="1">
    <location>
        <begin position="6"/>
        <end position="26"/>
    </location>
</feature>
<keyword evidence="1" id="KW-0472">Membrane</keyword>
<reference evidence="3 4" key="1">
    <citation type="submission" date="2013-01" db="EMBL/GenBank/DDBJ databases">
        <authorList>
            <person name="Harkins D.M."/>
            <person name="Durkin A.S."/>
            <person name="Brinkac L.M."/>
            <person name="Haft D.H."/>
            <person name="Selengut J.D."/>
            <person name="Sanka R."/>
            <person name="DePew J."/>
            <person name="Purushe J."/>
            <person name="Hospenthal D.R."/>
            <person name="Murray C.K."/>
            <person name="Pimentel G."/>
            <person name="Wasfy M."/>
            <person name="Vinetz J.M."/>
            <person name="Sutton G.G."/>
            <person name="Nierman W.C."/>
            <person name="Fouts D.E."/>
        </authorList>
    </citation>
    <scope>NUCLEOTIDE SEQUENCE [LARGE SCALE GENOMIC DNA]</scope>
    <source>
        <strain evidence="3 4">2006001855</strain>
    </source>
</reference>
<dbReference type="Pfam" id="PF16927">
    <property type="entry name" value="HisKA_7TM"/>
    <property type="match status" value="1"/>
</dbReference>
<name>M6FWF2_9LEPT</name>
<evidence type="ECO:0000259" key="2">
    <source>
        <dbReference type="Pfam" id="PF16927"/>
    </source>
</evidence>
<sequence>MDTFLFTLFAFLTLFQGRLSIGFYVQQAGKSKGTQKQFFLLCLALAAWMFCHGLRVLLPEEFREIALNWTLIPILFVPRILHKIVNLMFGFSKNQKEFQPLHWIVLVYLLSCAFFCNAISIIDTSKFTYVYNYSYHLVNAYALLYISYSCYLMFRSIFRSKGDLRIRAFLFSCGSIIALVFTIACTWILPYYGLYWASKSIFGFLPFALFWSIAILHYDAFEIREYILDGKKLPFLNRISSFLVLGLFRLLDPNEYYMRLLISKANVVLNVASKNHELAMQMDLEKFERAEIVAGIFQNRIK</sequence>
<keyword evidence="1" id="KW-1133">Transmembrane helix</keyword>